<reference evidence="2" key="1">
    <citation type="submission" date="2018-11" db="EMBL/GenBank/DDBJ databases">
        <authorList>
            <consortium name="Pathogen Informatics"/>
        </authorList>
    </citation>
    <scope>NUCLEOTIDE SEQUENCE</scope>
</reference>
<feature type="region of interest" description="Disordered" evidence="1">
    <location>
        <begin position="67"/>
        <end position="106"/>
    </location>
</feature>
<keyword evidence="3" id="KW-1185">Reference proteome</keyword>
<organism evidence="2 3">
    <name type="scientific">Protopolystoma xenopodis</name>
    <dbReference type="NCBI Taxonomy" id="117903"/>
    <lineage>
        <taxon>Eukaryota</taxon>
        <taxon>Metazoa</taxon>
        <taxon>Spiralia</taxon>
        <taxon>Lophotrochozoa</taxon>
        <taxon>Platyhelminthes</taxon>
        <taxon>Monogenea</taxon>
        <taxon>Polyopisthocotylea</taxon>
        <taxon>Polystomatidea</taxon>
        <taxon>Polystomatidae</taxon>
        <taxon>Protopolystoma</taxon>
    </lineage>
</organism>
<sequence length="183" mass="20532">MEEKKTPKQPRRRANAAAPGQSMEVGDVARWLSGAGNWERAGRERARAEEGQPKLLVQPRWHKRILRSPTRVGSLSHTVARHPPSRQHDLRPSDDQTTKRPSGQTNWQLHLFSLSSARPGPDRTGTTGFGCPSINPLTLPFIKHVRRMLAKVDMVASLLRAVAPTARLHYMSAWRQISTADSR</sequence>
<feature type="region of interest" description="Disordered" evidence="1">
    <location>
        <begin position="1"/>
        <end position="27"/>
    </location>
</feature>
<evidence type="ECO:0000256" key="1">
    <source>
        <dbReference type="SAM" id="MobiDB-lite"/>
    </source>
</evidence>
<comment type="caution">
    <text evidence="2">The sequence shown here is derived from an EMBL/GenBank/DDBJ whole genome shotgun (WGS) entry which is preliminary data.</text>
</comment>
<dbReference type="Proteomes" id="UP000784294">
    <property type="component" value="Unassembled WGS sequence"/>
</dbReference>
<evidence type="ECO:0000313" key="3">
    <source>
        <dbReference type="Proteomes" id="UP000784294"/>
    </source>
</evidence>
<dbReference type="AlphaFoldDB" id="A0A3S5FE63"/>
<gene>
    <name evidence="2" type="ORF">PXEA_LOCUS16770</name>
</gene>
<evidence type="ECO:0000313" key="2">
    <source>
        <dbReference type="EMBL" id="VEL23330.1"/>
    </source>
</evidence>
<feature type="compositionally biased region" description="Basic and acidic residues" evidence="1">
    <location>
        <begin position="86"/>
        <end position="98"/>
    </location>
</feature>
<proteinExistence type="predicted"/>
<accession>A0A3S5FE63</accession>
<dbReference type="EMBL" id="CAAALY010061354">
    <property type="protein sequence ID" value="VEL23330.1"/>
    <property type="molecule type" value="Genomic_DNA"/>
</dbReference>
<name>A0A3S5FE63_9PLAT</name>
<protein>
    <submittedName>
        <fullName evidence="2">Uncharacterized protein</fullName>
    </submittedName>
</protein>